<dbReference type="InterPro" id="IPR014729">
    <property type="entry name" value="Rossmann-like_a/b/a_fold"/>
</dbReference>
<dbReference type="InterPro" id="IPR001538">
    <property type="entry name" value="Man6P_isomerase-2_C"/>
</dbReference>
<dbReference type="InterPro" id="IPR051161">
    <property type="entry name" value="Mannose-6P_isomerase_type2"/>
</dbReference>
<proteinExistence type="predicted"/>
<dbReference type="GO" id="GO:0009298">
    <property type="term" value="P:GDP-mannose biosynthetic process"/>
    <property type="evidence" value="ECO:0007669"/>
    <property type="project" value="TreeGrafter"/>
</dbReference>
<dbReference type="NCBIfam" id="TIGR00125">
    <property type="entry name" value="cyt_tran_rel"/>
    <property type="match status" value="1"/>
</dbReference>
<feature type="domain" description="Cytidyltransferase-like" evidence="2">
    <location>
        <begin position="5"/>
        <end position="104"/>
    </location>
</feature>
<protein>
    <submittedName>
        <fullName evidence="3">Cytidyltransferase-like domain</fullName>
    </submittedName>
</protein>
<sequence>MKIVIATGGFDPIHSGHIAYLNAAKKLGDSLMVGLNSDAWLERKKGRAFMPFLERENILMNIKAVDTVYGFDDRDGSACQLLEWVKEQFPYAEIVFANGGDRTRENIPEMQVEGVEFVFGVGGEDKANSSSWILEDWKAPKTYRPWGYYRVLYDIPGTKVKELVVDPGKSLSMQRHKMRSEYWKVTEGMARIVNDTGNTTLGVHGSYFVARTEWHQLSNPFPAPLKIVEIQYGPNCTEEDIERR</sequence>
<dbReference type="GO" id="GO:0005976">
    <property type="term" value="P:polysaccharide metabolic process"/>
    <property type="evidence" value="ECO:0007669"/>
    <property type="project" value="InterPro"/>
</dbReference>
<gene>
    <name evidence="3" type="ORF">UFOVP112_191</name>
</gene>
<dbReference type="PANTHER" id="PTHR46390">
    <property type="entry name" value="MANNOSE-1-PHOSPHATE GUANYLYLTRANSFERASE"/>
    <property type="match status" value="1"/>
</dbReference>
<dbReference type="PANTHER" id="PTHR46390:SF1">
    <property type="entry name" value="MANNOSE-1-PHOSPHATE GUANYLYLTRANSFERASE"/>
    <property type="match status" value="1"/>
</dbReference>
<dbReference type="InterPro" id="IPR014710">
    <property type="entry name" value="RmlC-like_jellyroll"/>
</dbReference>
<dbReference type="InterPro" id="IPR011051">
    <property type="entry name" value="RmlC_Cupin_sf"/>
</dbReference>
<dbReference type="Gene3D" id="2.60.120.10">
    <property type="entry name" value="Jelly Rolls"/>
    <property type="match status" value="1"/>
</dbReference>
<dbReference type="Gene3D" id="3.40.50.620">
    <property type="entry name" value="HUPs"/>
    <property type="match status" value="1"/>
</dbReference>
<feature type="domain" description="Mannose-6-phosphate isomerase type II C-terminal" evidence="1">
    <location>
        <begin position="141"/>
        <end position="243"/>
    </location>
</feature>
<dbReference type="EMBL" id="LR796233">
    <property type="protein sequence ID" value="CAB4129093.1"/>
    <property type="molecule type" value="Genomic_DNA"/>
</dbReference>
<dbReference type="SUPFAM" id="SSF51182">
    <property type="entry name" value="RmlC-like cupins"/>
    <property type="match status" value="1"/>
</dbReference>
<evidence type="ECO:0000259" key="1">
    <source>
        <dbReference type="Pfam" id="PF01050"/>
    </source>
</evidence>
<evidence type="ECO:0000259" key="2">
    <source>
        <dbReference type="Pfam" id="PF01467"/>
    </source>
</evidence>
<organism evidence="3">
    <name type="scientific">uncultured Caudovirales phage</name>
    <dbReference type="NCBI Taxonomy" id="2100421"/>
    <lineage>
        <taxon>Viruses</taxon>
        <taxon>Duplodnaviria</taxon>
        <taxon>Heunggongvirae</taxon>
        <taxon>Uroviricota</taxon>
        <taxon>Caudoviricetes</taxon>
        <taxon>Peduoviridae</taxon>
        <taxon>Maltschvirus</taxon>
        <taxon>Maltschvirus maltsch</taxon>
    </lineage>
</organism>
<reference evidence="3" key="1">
    <citation type="submission" date="2020-04" db="EMBL/GenBank/DDBJ databases">
        <authorList>
            <person name="Chiriac C."/>
            <person name="Salcher M."/>
            <person name="Ghai R."/>
            <person name="Kavagutti S V."/>
        </authorList>
    </citation>
    <scope>NUCLEOTIDE SEQUENCE</scope>
</reference>
<name>A0A6J5L6W2_9CAUD</name>
<dbReference type="SUPFAM" id="SSF52374">
    <property type="entry name" value="Nucleotidylyl transferase"/>
    <property type="match status" value="1"/>
</dbReference>
<dbReference type="InterPro" id="IPR004821">
    <property type="entry name" value="Cyt_trans-like"/>
</dbReference>
<keyword evidence="3" id="KW-0808">Transferase</keyword>
<dbReference type="CDD" id="cd02213">
    <property type="entry name" value="cupin_PMI_typeII_C"/>
    <property type="match status" value="1"/>
</dbReference>
<accession>A0A6J5L6W2</accession>
<evidence type="ECO:0000313" key="3">
    <source>
        <dbReference type="EMBL" id="CAB4129093.1"/>
    </source>
</evidence>
<dbReference type="GO" id="GO:0004475">
    <property type="term" value="F:mannose-1-phosphate guanylyltransferase (GTP) activity"/>
    <property type="evidence" value="ECO:0007669"/>
    <property type="project" value="TreeGrafter"/>
</dbReference>
<dbReference type="Pfam" id="PF01467">
    <property type="entry name" value="CTP_transf_like"/>
    <property type="match status" value="1"/>
</dbReference>
<dbReference type="Pfam" id="PF01050">
    <property type="entry name" value="MannoseP_isomer"/>
    <property type="match status" value="1"/>
</dbReference>